<dbReference type="GO" id="GO:0003887">
    <property type="term" value="F:DNA-directed DNA polymerase activity"/>
    <property type="evidence" value="ECO:0007669"/>
    <property type="project" value="UniProtKB-KW"/>
</dbReference>
<evidence type="ECO:0000256" key="3">
    <source>
        <dbReference type="ARBA" id="ARBA00022679"/>
    </source>
</evidence>
<organism evidence="9 10">
    <name type="scientific">Photobacterium frigidiphilum</name>
    <dbReference type="NCBI Taxonomy" id="264736"/>
    <lineage>
        <taxon>Bacteria</taxon>
        <taxon>Pseudomonadati</taxon>
        <taxon>Pseudomonadota</taxon>
        <taxon>Gammaproteobacteria</taxon>
        <taxon>Vibrionales</taxon>
        <taxon>Vibrionaceae</taxon>
        <taxon>Photobacterium</taxon>
    </lineage>
</organism>
<dbReference type="Pfam" id="PF09115">
    <property type="entry name" value="DNApol3-delta_C"/>
    <property type="match status" value="1"/>
</dbReference>
<gene>
    <name evidence="9" type="primary">holB</name>
    <name evidence="9" type="ORF">C9J12_00325</name>
</gene>
<reference evidence="9 10" key="1">
    <citation type="submission" date="2018-01" db="EMBL/GenBank/DDBJ databases">
        <title>Whole genome sequencing of Histamine producing bacteria.</title>
        <authorList>
            <person name="Butler K."/>
        </authorList>
    </citation>
    <scope>NUCLEOTIDE SEQUENCE [LARGE SCALE GENOMIC DNA]</scope>
    <source>
        <strain evidence="9 10">JCM 12947</strain>
    </source>
</reference>
<dbReference type="EC" id="2.7.7.7" evidence="1"/>
<dbReference type="GO" id="GO:0009360">
    <property type="term" value="C:DNA polymerase III complex"/>
    <property type="evidence" value="ECO:0007669"/>
    <property type="project" value="InterPro"/>
</dbReference>
<evidence type="ECO:0000256" key="5">
    <source>
        <dbReference type="ARBA" id="ARBA00022705"/>
    </source>
</evidence>
<evidence type="ECO:0000313" key="9">
    <source>
        <dbReference type="EMBL" id="PSU51431.1"/>
    </source>
</evidence>
<dbReference type="RefSeq" id="WP_107240899.1">
    <property type="nucleotide sequence ID" value="NZ_PYMJ01000001.1"/>
</dbReference>
<dbReference type="Gene3D" id="1.20.272.10">
    <property type="match status" value="1"/>
</dbReference>
<evidence type="ECO:0000256" key="4">
    <source>
        <dbReference type="ARBA" id="ARBA00022695"/>
    </source>
</evidence>
<dbReference type="EMBL" id="PYMJ01000001">
    <property type="protein sequence ID" value="PSU51431.1"/>
    <property type="molecule type" value="Genomic_DNA"/>
</dbReference>
<dbReference type="GO" id="GO:0008408">
    <property type="term" value="F:3'-5' exonuclease activity"/>
    <property type="evidence" value="ECO:0007669"/>
    <property type="project" value="InterPro"/>
</dbReference>
<comment type="caution">
    <text evidence="9">The sequence shown here is derived from an EMBL/GenBank/DDBJ whole genome shotgun (WGS) entry which is preliminary data.</text>
</comment>
<dbReference type="NCBIfam" id="TIGR00678">
    <property type="entry name" value="holB"/>
    <property type="match status" value="1"/>
</dbReference>
<keyword evidence="3" id="KW-0808">Transferase</keyword>
<feature type="domain" description="DNA polymerase III delta subunit C-terminal" evidence="8">
    <location>
        <begin position="210"/>
        <end position="317"/>
    </location>
</feature>
<dbReference type="InterPro" id="IPR015199">
    <property type="entry name" value="DNA_pol_III_delta_C"/>
</dbReference>
<evidence type="ECO:0000256" key="6">
    <source>
        <dbReference type="ARBA" id="ARBA00022932"/>
    </source>
</evidence>
<dbReference type="Gene3D" id="3.40.50.300">
    <property type="entry name" value="P-loop containing nucleotide triphosphate hydrolases"/>
    <property type="match status" value="1"/>
</dbReference>
<dbReference type="GO" id="GO:0003677">
    <property type="term" value="F:DNA binding"/>
    <property type="evidence" value="ECO:0007669"/>
    <property type="project" value="InterPro"/>
</dbReference>
<dbReference type="SUPFAM" id="SSF48019">
    <property type="entry name" value="post-AAA+ oligomerization domain-like"/>
    <property type="match status" value="1"/>
</dbReference>
<keyword evidence="6" id="KW-0239">DNA-directed DNA polymerase</keyword>
<name>A0A2T3JQR7_9GAMM</name>
<evidence type="ECO:0000259" key="8">
    <source>
        <dbReference type="Pfam" id="PF09115"/>
    </source>
</evidence>
<dbReference type="InterPro" id="IPR027417">
    <property type="entry name" value="P-loop_NTPase"/>
</dbReference>
<sequence>MLYPWHEALWHSWQQLLIQGRLHHAILLLAPKGTGREALGQQLAQTVLCNNCDSEPCGVCHSCKLFAAGTHPDFHLIQPEQEGKQIGVDAVRQCNRWAMETSQLAGQRVIMIDCADSMGEAGANAILKTLEEPPSGCQFILTAQSLDSLLPTIVSRCNKWRMETPDEQFVKLWVEKQLMQTIKIESIRLNACAPLATQQFIEQGMDIRHHHLMEAFTAFLQPPHIGIYDVVSLCSSEGIISMKWLSYFLVDCIKLQQGVTGYFTHCESIDKIQSVAQAVPSTILIQQVRKINELHRKLEKHSGLNIELLIVEWLTGFIGENNRVS</sequence>
<dbReference type="AlphaFoldDB" id="A0A2T3JQR7"/>
<dbReference type="InterPro" id="IPR004622">
    <property type="entry name" value="DNA_pol_HolB"/>
</dbReference>
<evidence type="ECO:0000256" key="1">
    <source>
        <dbReference type="ARBA" id="ARBA00012417"/>
    </source>
</evidence>
<dbReference type="GO" id="GO:0006261">
    <property type="term" value="P:DNA-templated DNA replication"/>
    <property type="evidence" value="ECO:0007669"/>
    <property type="project" value="TreeGrafter"/>
</dbReference>
<dbReference type="OrthoDB" id="9811073at2"/>
<keyword evidence="4" id="KW-0548">Nucleotidyltransferase</keyword>
<accession>A0A2T3JQR7</accession>
<protein>
    <recommendedName>
        <fullName evidence="2">DNA polymerase III subunit delta'</fullName>
        <ecNumber evidence="1">2.7.7.7</ecNumber>
    </recommendedName>
</protein>
<dbReference type="Proteomes" id="UP000240987">
    <property type="component" value="Unassembled WGS sequence"/>
</dbReference>
<proteinExistence type="predicted"/>
<dbReference type="Pfam" id="PF13177">
    <property type="entry name" value="DNA_pol3_delta2"/>
    <property type="match status" value="1"/>
</dbReference>
<dbReference type="SUPFAM" id="SSF52540">
    <property type="entry name" value="P-loop containing nucleoside triphosphate hydrolases"/>
    <property type="match status" value="1"/>
</dbReference>
<evidence type="ECO:0000313" key="10">
    <source>
        <dbReference type="Proteomes" id="UP000240987"/>
    </source>
</evidence>
<evidence type="ECO:0000256" key="2">
    <source>
        <dbReference type="ARBA" id="ARBA00014363"/>
    </source>
</evidence>
<dbReference type="InterPro" id="IPR008921">
    <property type="entry name" value="DNA_pol3_clamp-load_cplx_C"/>
</dbReference>
<comment type="catalytic activity">
    <reaction evidence="7">
        <text>DNA(n) + a 2'-deoxyribonucleoside 5'-triphosphate = DNA(n+1) + diphosphate</text>
        <dbReference type="Rhea" id="RHEA:22508"/>
        <dbReference type="Rhea" id="RHEA-COMP:17339"/>
        <dbReference type="Rhea" id="RHEA-COMP:17340"/>
        <dbReference type="ChEBI" id="CHEBI:33019"/>
        <dbReference type="ChEBI" id="CHEBI:61560"/>
        <dbReference type="ChEBI" id="CHEBI:173112"/>
        <dbReference type="EC" id="2.7.7.7"/>
    </reaction>
</comment>
<dbReference type="PANTHER" id="PTHR11669">
    <property type="entry name" value="REPLICATION FACTOR C / DNA POLYMERASE III GAMMA-TAU SUBUNIT"/>
    <property type="match status" value="1"/>
</dbReference>
<keyword evidence="5" id="KW-0235">DNA replication</keyword>
<keyword evidence="10" id="KW-1185">Reference proteome</keyword>
<dbReference type="InterPro" id="IPR050238">
    <property type="entry name" value="DNA_Rep/Repair_Clamp_Loader"/>
</dbReference>
<dbReference type="PANTHER" id="PTHR11669:SF8">
    <property type="entry name" value="DNA POLYMERASE III SUBUNIT DELTA"/>
    <property type="match status" value="1"/>
</dbReference>
<evidence type="ECO:0000256" key="7">
    <source>
        <dbReference type="ARBA" id="ARBA00049244"/>
    </source>
</evidence>